<keyword evidence="1" id="KW-0812">Transmembrane</keyword>
<proteinExistence type="predicted"/>
<keyword evidence="1" id="KW-0472">Membrane</keyword>
<dbReference type="EMBL" id="BSNS01000002">
    <property type="protein sequence ID" value="GLQ53054.1"/>
    <property type="molecule type" value="Genomic_DNA"/>
</dbReference>
<sequence length="222" mass="22038">MFAPDWIVLGLTALVLAVVAAGAVSTLLAWRMPMTPLAPALVAGGTGAGLVLMVGGVLPVLVLLAGGGLAAIAGFFYDRALVGQWTLAAGEAAVAAATLALIPGLMDLHVAMGVEWPGLALPIATGIAVALVSLGLRRADRSPGLPAAIGACAAAVAVFLAVWSRIAEPQPAWWLAILALLLVGFSIISRSRAAPFGAAGTSYLALTIPALVAVIAVAGPVT</sequence>
<feature type="transmembrane region" description="Helical" evidence="1">
    <location>
        <begin position="148"/>
        <end position="166"/>
    </location>
</feature>
<feature type="transmembrane region" description="Helical" evidence="1">
    <location>
        <begin position="118"/>
        <end position="136"/>
    </location>
</feature>
<evidence type="ECO:0000256" key="1">
    <source>
        <dbReference type="SAM" id="Phobius"/>
    </source>
</evidence>
<feature type="transmembrane region" description="Helical" evidence="1">
    <location>
        <begin position="60"/>
        <end position="78"/>
    </location>
</feature>
<protein>
    <recommendedName>
        <fullName evidence="4">Prepilin type IV endopeptidase peptidase domain-containing protein</fullName>
    </recommendedName>
</protein>
<organism evidence="2 3">
    <name type="scientific">Devosia nitrariae</name>
    <dbReference type="NCBI Taxonomy" id="2071872"/>
    <lineage>
        <taxon>Bacteria</taxon>
        <taxon>Pseudomonadati</taxon>
        <taxon>Pseudomonadota</taxon>
        <taxon>Alphaproteobacteria</taxon>
        <taxon>Hyphomicrobiales</taxon>
        <taxon>Devosiaceae</taxon>
        <taxon>Devosia</taxon>
    </lineage>
</organism>
<evidence type="ECO:0000313" key="2">
    <source>
        <dbReference type="EMBL" id="GLQ53054.1"/>
    </source>
</evidence>
<feature type="transmembrane region" description="Helical" evidence="1">
    <location>
        <begin position="85"/>
        <end position="106"/>
    </location>
</feature>
<comment type="caution">
    <text evidence="2">The sequence shown here is derived from an EMBL/GenBank/DDBJ whole genome shotgun (WGS) entry which is preliminary data.</text>
</comment>
<keyword evidence="1" id="KW-1133">Transmembrane helix</keyword>
<keyword evidence="3" id="KW-1185">Reference proteome</keyword>
<reference evidence="3" key="1">
    <citation type="journal article" date="2019" name="Int. J. Syst. Evol. Microbiol.">
        <title>The Global Catalogue of Microorganisms (GCM) 10K type strain sequencing project: providing services to taxonomists for standard genome sequencing and annotation.</title>
        <authorList>
            <consortium name="The Broad Institute Genomics Platform"/>
            <consortium name="The Broad Institute Genome Sequencing Center for Infectious Disease"/>
            <person name="Wu L."/>
            <person name="Ma J."/>
        </authorList>
    </citation>
    <scope>NUCLEOTIDE SEQUENCE [LARGE SCALE GENOMIC DNA]</scope>
    <source>
        <strain evidence="3">NBRC 112416</strain>
    </source>
</reference>
<feature type="transmembrane region" description="Helical" evidence="1">
    <location>
        <begin position="201"/>
        <end position="221"/>
    </location>
</feature>
<dbReference type="Proteomes" id="UP001156691">
    <property type="component" value="Unassembled WGS sequence"/>
</dbReference>
<name>A0ABQ5VZS5_9HYPH</name>
<feature type="transmembrane region" description="Helical" evidence="1">
    <location>
        <begin position="172"/>
        <end position="189"/>
    </location>
</feature>
<accession>A0ABQ5VZS5</accession>
<evidence type="ECO:0008006" key="4">
    <source>
        <dbReference type="Google" id="ProtNLM"/>
    </source>
</evidence>
<evidence type="ECO:0000313" key="3">
    <source>
        <dbReference type="Proteomes" id="UP001156691"/>
    </source>
</evidence>
<dbReference type="RefSeq" id="WP_284338516.1">
    <property type="nucleotide sequence ID" value="NZ_BSNS01000002.1"/>
</dbReference>
<gene>
    <name evidence="2" type="ORF">GCM10010862_03120</name>
</gene>
<feature type="transmembrane region" description="Helical" evidence="1">
    <location>
        <begin position="6"/>
        <end position="30"/>
    </location>
</feature>